<dbReference type="Proteomes" id="UP000663866">
    <property type="component" value="Unassembled WGS sequence"/>
</dbReference>
<evidence type="ECO:0000313" key="1">
    <source>
        <dbReference type="EMBL" id="CAF2131057.1"/>
    </source>
</evidence>
<dbReference type="EMBL" id="CAJOBG010009074">
    <property type="protein sequence ID" value="CAF4258314.1"/>
    <property type="molecule type" value="Genomic_DNA"/>
</dbReference>
<protein>
    <submittedName>
        <fullName evidence="2">Uncharacterized protein</fullName>
    </submittedName>
</protein>
<accession>A0A820F719</accession>
<keyword evidence="4" id="KW-1185">Reference proteome</keyword>
<evidence type="ECO:0000313" key="2">
    <source>
        <dbReference type="EMBL" id="CAF4258314.1"/>
    </source>
</evidence>
<evidence type="ECO:0000313" key="3">
    <source>
        <dbReference type="EMBL" id="CAF4262709.1"/>
    </source>
</evidence>
<reference evidence="2" key="1">
    <citation type="submission" date="2021-02" db="EMBL/GenBank/DDBJ databases">
        <authorList>
            <person name="Nowell W R."/>
        </authorList>
    </citation>
    <scope>NUCLEOTIDE SEQUENCE</scope>
</reference>
<dbReference type="Proteomes" id="UP000663842">
    <property type="component" value="Unassembled WGS sequence"/>
</dbReference>
<sequence length="189" mass="22399">MRFALIVSNAAVARPALRLNAQNFHMGNRIYDTATVLSRILYQPDKQHLFITIQLSNIALFTFIRFFDRFHECRDYMHQNIHKRFTIFISSINVVGLRQHETNVRRFLLPIEHKVCRVFMYEKFEYELLLFGVDHCKRVFDENEQENPAIVDMALKDGKRLSEALANILLTEYNDPVIGHLMNVPRWIM</sequence>
<comment type="caution">
    <text evidence="2">The sequence shown here is derived from an EMBL/GenBank/DDBJ whole genome shotgun (WGS) entry which is preliminary data.</text>
</comment>
<dbReference type="EMBL" id="CAJOBF010008794">
    <property type="protein sequence ID" value="CAF4262709.1"/>
    <property type="molecule type" value="Genomic_DNA"/>
</dbReference>
<dbReference type="EMBL" id="CAJNRG010011311">
    <property type="protein sequence ID" value="CAF2131057.1"/>
    <property type="molecule type" value="Genomic_DNA"/>
</dbReference>
<dbReference type="AlphaFoldDB" id="A0A820F719"/>
<gene>
    <name evidence="2" type="ORF">OVN521_LOCUS29418</name>
    <name evidence="3" type="ORF">UXM345_LOCUS31362</name>
    <name evidence="1" type="ORF">XDN619_LOCUS24718</name>
</gene>
<dbReference type="Proteomes" id="UP000663887">
    <property type="component" value="Unassembled WGS sequence"/>
</dbReference>
<name>A0A820F719_9BILA</name>
<evidence type="ECO:0000313" key="4">
    <source>
        <dbReference type="Proteomes" id="UP000663866"/>
    </source>
</evidence>
<proteinExistence type="predicted"/>
<organism evidence="2 4">
    <name type="scientific">Rotaria magnacalcarata</name>
    <dbReference type="NCBI Taxonomy" id="392030"/>
    <lineage>
        <taxon>Eukaryota</taxon>
        <taxon>Metazoa</taxon>
        <taxon>Spiralia</taxon>
        <taxon>Gnathifera</taxon>
        <taxon>Rotifera</taxon>
        <taxon>Eurotatoria</taxon>
        <taxon>Bdelloidea</taxon>
        <taxon>Philodinida</taxon>
        <taxon>Philodinidae</taxon>
        <taxon>Rotaria</taxon>
    </lineage>
</organism>